<dbReference type="Proteomes" id="UP000253845">
    <property type="component" value="Unassembled WGS sequence"/>
</dbReference>
<dbReference type="PANTHER" id="PTHR43611:SF3">
    <property type="entry name" value="FLAVIN MONONUCLEOTIDE HYDROLASE 1, CHLOROPLATIC"/>
    <property type="match status" value="1"/>
</dbReference>
<reference evidence="1 2" key="1">
    <citation type="submission" date="2018-07" db="EMBL/GenBank/DDBJ databases">
        <title>Section-level genome sequencing of Aspergillus section Nigri to investigate inter- and intra-species variation.</title>
        <authorList>
            <consortium name="DOE Joint Genome Institute"/>
            <person name="Vesth T.C."/>
            <person name="Nybo J.L."/>
            <person name="Theobald S."/>
            <person name="Frisvad J.C."/>
            <person name="Larsen T.O."/>
            <person name="Nielsen K.F."/>
            <person name="Hoof J.B."/>
            <person name="Brandl J."/>
            <person name="Salamov A."/>
            <person name="Riley R."/>
            <person name="Gladden J.M."/>
            <person name="Phatale P."/>
            <person name="Nielsen M.T."/>
            <person name="Lyhne E.K."/>
            <person name="Kogle M.E."/>
            <person name="Strasser K."/>
            <person name="McDonnell E."/>
            <person name="Barry K."/>
            <person name="Clum A."/>
            <person name="Chen C."/>
            <person name="Nolan M."/>
            <person name="Sandor L."/>
            <person name="Kuo A."/>
            <person name="Lipzen A."/>
            <person name="Hainaut M."/>
            <person name="Drula E."/>
            <person name="Tsang A."/>
            <person name="Magnuson J.K."/>
            <person name="Henrissat B."/>
            <person name="Wiebenga A."/>
            <person name="Simmons B.A."/>
            <person name="Makela M.R."/>
            <person name="De vries R.P."/>
            <person name="Grigoriev I.V."/>
            <person name="Mortensen U.H."/>
            <person name="Baker S.E."/>
            <person name="Andersen M.R."/>
        </authorList>
    </citation>
    <scope>NUCLEOTIDE SEQUENCE [LARGE SCALE GENOMIC DNA]</scope>
    <source>
        <strain evidence="1 2">ATCC 13496</strain>
    </source>
</reference>
<dbReference type="PANTHER" id="PTHR43611">
    <property type="entry name" value="ALPHA-D-GLUCOSE 1-PHOSPHATE PHOSPHATASE"/>
    <property type="match status" value="1"/>
</dbReference>
<sequence length="227" mass="25821">MNWASYRCEYLSHGTFYNPSLFTTHSQTPTAVPKVRAMVIDFGDVLCSWVIPSNSVLPSPTLKSMMSSKPWYDYERGFCDRDVCFALLAAEFNVDVEAISTAMDDIRQSLSVHQHMLALIQQIKQCHPHIRIFSMTNTPKEERDVLIAITSRSSIFDGVYISGELGMRKPELDFYQYVLRDIDLAAEQVVLIDDKCRNVRAAEACGMHGVVFHDYDALRRDLEVLLG</sequence>
<dbReference type="InterPro" id="IPR006439">
    <property type="entry name" value="HAD-SF_hydro_IA"/>
</dbReference>
<dbReference type="EMBL" id="KZ851941">
    <property type="protein sequence ID" value="RDH16153.1"/>
    <property type="molecule type" value="Genomic_DNA"/>
</dbReference>
<dbReference type="InterPro" id="IPR023214">
    <property type="entry name" value="HAD_sf"/>
</dbReference>
<organism evidence="1 2">
    <name type="scientific">Aspergillus niger ATCC 13496</name>
    <dbReference type="NCBI Taxonomy" id="1353008"/>
    <lineage>
        <taxon>Eukaryota</taxon>
        <taxon>Fungi</taxon>
        <taxon>Dikarya</taxon>
        <taxon>Ascomycota</taxon>
        <taxon>Pezizomycotina</taxon>
        <taxon>Eurotiomycetes</taxon>
        <taxon>Eurotiomycetidae</taxon>
        <taxon>Eurotiales</taxon>
        <taxon>Aspergillaceae</taxon>
        <taxon>Aspergillus</taxon>
        <taxon>Aspergillus subgen. Circumdati</taxon>
    </lineage>
</organism>
<dbReference type="NCBIfam" id="TIGR01509">
    <property type="entry name" value="HAD-SF-IA-v3"/>
    <property type="match status" value="1"/>
</dbReference>
<accession>A0A370BKN7</accession>
<dbReference type="InterPro" id="IPR041492">
    <property type="entry name" value="HAD_2"/>
</dbReference>
<dbReference type="GO" id="GO:0016791">
    <property type="term" value="F:phosphatase activity"/>
    <property type="evidence" value="ECO:0007669"/>
    <property type="project" value="UniProtKB-ARBA"/>
</dbReference>
<evidence type="ECO:0000313" key="2">
    <source>
        <dbReference type="Proteomes" id="UP000253845"/>
    </source>
</evidence>
<dbReference type="Pfam" id="PF13419">
    <property type="entry name" value="HAD_2"/>
    <property type="match status" value="1"/>
</dbReference>
<dbReference type="VEuPathDB" id="FungiDB:M747DRAFT_245504"/>
<name>A0A370BKN7_ASPNG</name>
<evidence type="ECO:0000313" key="1">
    <source>
        <dbReference type="EMBL" id="RDH16153.1"/>
    </source>
</evidence>
<proteinExistence type="predicted"/>
<dbReference type="AlphaFoldDB" id="A0A370BKN7"/>
<gene>
    <name evidence="1" type="ORF">M747DRAFT_245504</name>
</gene>
<dbReference type="InterPro" id="IPR036412">
    <property type="entry name" value="HAD-like_sf"/>
</dbReference>
<protein>
    <submittedName>
        <fullName evidence="1">HAD-like protein</fullName>
    </submittedName>
</protein>
<dbReference type="Gene3D" id="3.40.50.1000">
    <property type="entry name" value="HAD superfamily/HAD-like"/>
    <property type="match status" value="1"/>
</dbReference>
<dbReference type="SUPFAM" id="SSF56784">
    <property type="entry name" value="HAD-like"/>
    <property type="match status" value="1"/>
</dbReference>